<sequence>MNADLNINTILTQVKQLNRADQLSLLEKLALLIRKSDTTRNKVKLSSISGIGSSLWSKTNIDEYIEQERQW</sequence>
<reference evidence="1" key="1">
    <citation type="journal article" date="2014" name="Int. J. Syst. Evol. Microbiol.">
        <title>Complete genome sequence of Corynebacterium casei LMG S-19264T (=DSM 44701T), isolated from a smear-ripened cheese.</title>
        <authorList>
            <consortium name="US DOE Joint Genome Institute (JGI-PGF)"/>
            <person name="Walter F."/>
            <person name="Albersmeier A."/>
            <person name="Kalinowski J."/>
            <person name="Ruckert C."/>
        </authorList>
    </citation>
    <scope>NUCLEOTIDE SEQUENCE</scope>
    <source>
        <strain evidence="1">CGMCC 1.12195</strain>
    </source>
</reference>
<keyword evidence="2" id="KW-1185">Reference proteome</keyword>
<comment type="caution">
    <text evidence="1">The sequence shown here is derived from an EMBL/GenBank/DDBJ whole genome shotgun (WGS) entry which is preliminary data.</text>
</comment>
<proteinExistence type="predicted"/>
<dbReference type="AlphaFoldDB" id="A0A917HJM5"/>
<dbReference type="Proteomes" id="UP000660862">
    <property type="component" value="Unassembled WGS sequence"/>
</dbReference>
<dbReference type="EMBL" id="BMER01000001">
    <property type="protein sequence ID" value="GGG80788.1"/>
    <property type="molecule type" value="Genomic_DNA"/>
</dbReference>
<organism evidence="1 2">
    <name type="scientific">Parapedobacter pyrenivorans</name>
    <dbReference type="NCBI Taxonomy" id="1305674"/>
    <lineage>
        <taxon>Bacteria</taxon>
        <taxon>Pseudomonadati</taxon>
        <taxon>Bacteroidota</taxon>
        <taxon>Sphingobacteriia</taxon>
        <taxon>Sphingobacteriales</taxon>
        <taxon>Sphingobacteriaceae</taxon>
        <taxon>Parapedobacter</taxon>
    </lineage>
</organism>
<name>A0A917HJM5_9SPHI</name>
<protein>
    <recommendedName>
        <fullName evidence="3">DUF2281 domain-containing protein</fullName>
    </recommendedName>
</protein>
<evidence type="ECO:0008006" key="3">
    <source>
        <dbReference type="Google" id="ProtNLM"/>
    </source>
</evidence>
<evidence type="ECO:0000313" key="1">
    <source>
        <dbReference type="EMBL" id="GGG80788.1"/>
    </source>
</evidence>
<evidence type="ECO:0000313" key="2">
    <source>
        <dbReference type="Proteomes" id="UP000660862"/>
    </source>
</evidence>
<reference evidence="1" key="2">
    <citation type="submission" date="2020-09" db="EMBL/GenBank/DDBJ databases">
        <authorList>
            <person name="Sun Q."/>
            <person name="Zhou Y."/>
        </authorList>
    </citation>
    <scope>NUCLEOTIDE SEQUENCE</scope>
    <source>
        <strain evidence="1">CGMCC 1.12195</strain>
    </source>
</reference>
<accession>A0A917HJM5</accession>
<gene>
    <name evidence="1" type="ORF">GCM10007415_11620</name>
</gene>